<gene>
    <name evidence="2" type="ORF">LCGC14_1835080</name>
</gene>
<organism evidence="2">
    <name type="scientific">marine sediment metagenome</name>
    <dbReference type="NCBI Taxonomy" id="412755"/>
    <lineage>
        <taxon>unclassified sequences</taxon>
        <taxon>metagenomes</taxon>
        <taxon>ecological metagenomes</taxon>
    </lineage>
</organism>
<dbReference type="EMBL" id="LAZR01018182">
    <property type="protein sequence ID" value="KKL97380.1"/>
    <property type="molecule type" value="Genomic_DNA"/>
</dbReference>
<proteinExistence type="predicted"/>
<protein>
    <recommendedName>
        <fullName evidence="3">Peptidylprolyl isomerase</fullName>
    </recommendedName>
</protein>
<dbReference type="InterPro" id="IPR049886">
    <property type="entry name" value="CFI_box_CTERM_dom"/>
</dbReference>
<name>A0A0F9IUE9_9ZZZZ</name>
<evidence type="ECO:0000313" key="2">
    <source>
        <dbReference type="EMBL" id="KKL97380.1"/>
    </source>
</evidence>
<dbReference type="NCBIfam" id="NF041770">
    <property type="entry name" value="CFI_box_CTERM"/>
    <property type="match status" value="1"/>
</dbReference>
<evidence type="ECO:0008006" key="3">
    <source>
        <dbReference type="Google" id="ProtNLM"/>
    </source>
</evidence>
<feature type="transmembrane region" description="Helical" evidence="1">
    <location>
        <begin position="231"/>
        <end position="254"/>
    </location>
</feature>
<keyword evidence="1" id="KW-0812">Transmembrane</keyword>
<accession>A0A0F9IUE9</accession>
<comment type="caution">
    <text evidence="2">The sequence shown here is derived from an EMBL/GenBank/DDBJ whole genome shotgun (WGS) entry which is preliminary data.</text>
</comment>
<sequence>ITIIGTHVFSQRATLPDVIPQRQIENKIVAELKLEIPEGKAKLLIFSDTEWSGALQASGFDYTEIKGQRDRTIIFGCDTPLLSQGIFAAKIQKTTEDGYLRIVAIQNQKIMDQGSTQAQFAEVFINGNCVSSVITGPGGGGCLIATATFGSELAPQVQQLRELRDNKLLQTNSGSAFMSGFNQFYYLFSPTIADWERESPIFKEAVKVTITPLLATLSILNHVDINSEQEMLGYGIGVILLNMGMYFVAPAFLITKLKKRF</sequence>
<feature type="non-terminal residue" evidence="2">
    <location>
        <position position="1"/>
    </location>
</feature>
<dbReference type="AlphaFoldDB" id="A0A0F9IUE9"/>
<keyword evidence="1" id="KW-0472">Membrane</keyword>
<keyword evidence="1" id="KW-1133">Transmembrane helix</keyword>
<reference evidence="2" key="1">
    <citation type="journal article" date="2015" name="Nature">
        <title>Complex archaea that bridge the gap between prokaryotes and eukaryotes.</title>
        <authorList>
            <person name="Spang A."/>
            <person name="Saw J.H."/>
            <person name="Jorgensen S.L."/>
            <person name="Zaremba-Niedzwiedzka K."/>
            <person name="Martijn J."/>
            <person name="Lind A.E."/>
            <person name="van Eijk R."/>
            <person name="Schleper C."/>
            <person name="Guy L."/>
            <person name="Ettema T.J."/>
        </authorList>
    </citation>
    <scope>NUCLEOTIDE SEQUENCE</scope>
</reference>
<evidence type="ECO:0000256" key="1">
    <source>
        <dbReference type="SAM" id="Phobius"/>
    </source>
</evidence>